<dbReference type="GO" id="GO:0007034">
    <property type="term" value="P:vacuolar transport"/>
    <property type="evidence" value="ECO:0007669"/>
    <property type="project" value="UniProtKB-ARBA"/>
</dbReference>
<dbReference type="AlphaFoldDB" id="A0A8H6SJI4"/>
<dbReference type="OrthoDB" id="346907at2759"/>
<dbReference type="SUPFAM" id="SSF48464">
    <property type="entry name" value="ENTH/VHS domain"/>
    <property type="match status" value="1"/>
</dbReference>
<protein>
    <submittedName>
        <fullName evidence="4">Kinase-like protein</fullName>
    </submittedName>
</protein>
<dbReference type="InterPro" id="IPR000719">
    <property type="entry name" value="Prot_kinase_dom"/>
</dbReference>
<feature type="region of interest" description="Disordered" evidence="1">
    <location>
        <begin position="14"/>
        <end position="36"/>
    </location>
</feature>
<dbReference type="InterPro" id="IPR001245">
    <property type="entry name" value="Ser-Thr/Tyr_kinase_cat_dom"/>
</dbReference>
<dbReference type="PROSITE" id="PS50011">
    <property type="entry name" value="PROTEIN_KINASE_DOM"/>
    <property type="match status" value="2"/>
</dbReference>
<dbReference type="Pfam" id="PF00069">
    <property type="entry name" value="Pkinase"/>
    <property type="match status" value="1"/>
</dbReference>
<gene>
    <name evidence="4" type="ORF">MIND_00895600</name>
</gene>
<keyword evidence="4" id="KW-0808">Transferase</keyword>
<dbReference type="SUPFAM" id="SSF56112">
    <property type="entry name" value="Protein kinase-like (PK-like)"/>
    <property type="match status" value="2"/>
</dbReference>
<dbReference type="GO" id="GO:0035091">
    <property type="term" value="F:phosphatidylinositol binding"/>
    <property type="evidence" value="ECO:0007669"/>
    <property type="project" value="InterPro"/>
</dbReference>
<name>A0A8H6SJI4_9AGAR</name>
<feature type="region of interest" description="Disordered" evidence="1">
    <location>
        <begin position="204"/>
        <end position="227"/>
    </location>
</feature>
<dbReference type="GO" id="GO:0043130">
    <property type="term" value="F:ubiquitin binding"/>
    <property type="evidence" value="ECO:0007669"/>
    <property type="project" value="InterPro"/>
</dbReference>
<dbReference type="InterPro" id="IPR011009">
    <property type="entry name" value="Kinase-like_dom_sf"/>
</dbReference>
<dbReference type="GO" id="GO:0005524">
    <property type="term" value="F:ATP binding"/>
    <property type="evidence" value="ECO:0007669"/>
    <property type="project" value="InterPro"/>
</dbReference>
<keyword evidence="4" id="KW-0418">Kinase</keyword>
<feature type="domain" description="Protein kinase" evidence="2">
    <location>
        <begin position="960"/>
        <end position="1198"/>
    </location>
</feature>
<evidence type="ECO:0000313" key="4">
    <source>
        <dbReference type="EMBL" id="KAF7299457.1"/>
    </source>
</evidence>
<comment type="caution">
    <text evidence="4">The sequence shown here is derived from an EMBL/GenBank/DDBJ whole genome shotgun (WGS) entry which is preliminary data.</text>
</comment>
<dbReference type="InterPro" id="IPR008942">
    <property type="entry name" value="ENTH_VHS"/>
</dbReference>
<feature type="compositionally biased region" description="Low complexity" evidence="1">
    <location>
        <begin position="260"/>
        <end position="276"/>
    </location>
</feature>
<dbReference type="PANTHER" id="PTHR44329:SF214">
    <property type="entry name" value="PROTEIN KINASE DOMAIN-CONTAINING PROTEIN"/>
    <property type="match status" value="1"/>
</dbReference>
<dbReference type="GO" id="GO:0016192">
    <property type="term" value="P:vesicle-mediated transport"/>
    <property type="evidence" value="ECO:0007669"/>
    <property type="project" value="UniProtKB-ARBA"/>
</dbReference>
<dbReference type="RefSeq" id="XP_037218845.1">
    <property type="nucleotide sequence ID" value="XM_037365603.1"/>
</dbReference>
<dbReference type="PROSITE" id="PS50179">
    <property type="entry name" value="VHS"/>
    <property type="match status" value="1"/>
</dbReference>
<evidence type="ECO:0000259" key="3">
    <source>
        <dbReference type="PROSITE" id="PS50179"/>
    </source>
</evidence>
<evidence type="ECO:0000313" key="5">
    <source>
        <dbReference type="Proteomes" id="UP000636479"/>
    </source>
</evidence>
<dbReference type="Gene3D" id="1.10.510.10">
    <property type="entry name" value="Transferase(Phosphotransferase) domain 1"/>
    <property type="match status" value="2"/>
</dbReference>
<dbReference type="GO" id="GO:0004674">
    <property type="term" value="F:protein serine/threonine kinase activity"/>
    <property type="evidence" value="ECO:0007669"/>
    <property type="project" value="TreeGrafter"/>
</dbReference>
<dbReference type="PROSITE" id="PS00109">
    <property type="entry name" value="PROTEIN_KINASE_TYR"/>
    <property type="match status" value="1"/>
</dbReference>
<organism evidence="4 5">
    <name type="scientific">Mycena indigotica</name>
    <dbReference type="NCBI Taxonomy" id="2126181"/>
    <lineage>
        <taxon>Eukaryota</taxon>
        <taxon>Fungi</taxon>
        <taxon>Dikarya</taxon>
        <taxon>Basidiomycota</taxon>
        <taxon>Agaricomycotina</taxon>
        <taxon>Agaricomycetes</taxon>
        <taxon>Agaricomycetidae</taxon>
        <taxon>Agaricales</taxon>
        <taxon>Marasmiineae</taxon>
        <taxon>Mycenaceae</taxon>
        <taxon>Mycena</taxon>
    </lineage>
</organism>
<feature type="domain" description="Protein kinase" evidence="2">
    <location>
        <begin position="627"/>
        <end position="896"/>
    </location>
</feature>
<proteinExistence type="predicted"/>
<dbReference type="EMBL" id="JACAZF010000007">
    <property type="protein sequence ID" value="KAF7299457.1"/>
    <property type="molecule type" value="Genomic_DNA"/>
</dbReference>
<feature type="domain" description="VHS" evidence="3">
    <location>
        <begin position="66"/>
        <end position="156"/>
    </location>
</feature>
<dbReference type="Pfam" id="PF07714">
    <property type="entry name" value="PK_Tyr_Ser-Thr"/>
    <property type="match status" value="1"/>
</dbReference>
<dbReference type="GeneID" id="59348119"/>
<feature type="compositionally biased region" description="Polar residues" evidence="1">
    <location>
        <begin position="335"/>
        <end position="345"/>
    </location>
</feature>
<dbReference type="PANTHER" id="PTHR44329">
    <property type="entry name" value="SERINE/THREONINE-PROTEIN KINASE TNNI3K-RELATED"/>
    <property type="match status" value="1"/>
</dbReference>
<feature type="region of interest" description="Disordered" evidence="1">
    <location>
        <begin position="260"/>
        <end position="284"/>
    </location>
</feature>
<accession>A0A8H6SJI4</accession>
<feature type="region of interest" description="Disordered" evidence="1">
    <location>
        <begin position="326"/>
        <end position="346"/>
    </location>
</feature>
<sequence>MRRLFGRDNARVNFRPTPFLQTGPSNGGAPPQPASAQTWAPVQTVANYSDIHELVHRIRFLASMGSEDRPLVLDMCDRASTDTAAREAVKALMHEFKCGTADAQLSAARLWAILLRNSSTAFISQSAAPDFLDSVAELLVSPRTSPVVRHRVLRVLGDAVWNNPTKEPFRRLWLSVKPVEEPEQGSPYNAHDAILRPPATAVVTSTKSSNRGALPMADGRFPPSRTPLQILEWDAPPPSYEFATETNNASLRGSWVYSPSRRVSNRSSSSSSNSAPVRRRQSDQLSYASTDDFILDISPAHSPTLEEVQAQDIWPSVVNAGRSALASPRVDVHSSKGSSGTWSTRANAGAFNSNSASSLRSRQSWHSETAHMYHEPMIMDVQALSPVEQWRAGVAEENPAPKTPSKPRRVPRLKPSPVPSKTAGKAKQIAATRRKPFGETDNYSMASKPEVGILSTTPTSNLHRGDRENSKLNSAIYANTLVYLKDVAWNNDESASLIKLSSFSKAISQLNPMNSLVFALQYRQLLLQISMDLNVSEDRQLMAALKSDHDDITNRLLDVLYSSTDEQAVLSLEDESAQSFLDVVQFTLDHALLHKRDANSRARRLISKLARIADKLPTALIISGVEQRDEHATFCGGFGDVFRAIYQGKPVALKHMRRFQGSDQRDIRKKFCREALVWQRLRHPFVVPLIGIDTESFPTSLCLVSPWMRHGTVINYLKTFHGASRRVVIDRLIREIAQGLAFLHDQNVVHGDLRGSNILIDDDGHACLTDFGLTVLSDATTQTQHGAGSVRWMAPEILNPTACGLEKFAKTTASDIYAFACVCLELYTGFPPFHAEILHDAPVILQVMAGVRPSKPDDAAIPDYVWEIMQQSWSHNHADRPTILGIVLELAMHERVVERDFSDTISMDECEEPSSIYTSDSASMSSSCDQAGGDYDGWASSVIAPLNKFIDRNINPREHFVHLREIAEGFAGSVVYEAHAGLDDGDVITRFSAIKTVPILPGGTNTKLGELVHELQVMEHVPPAESVLRVDSVYIDTVEDVIWIHMELMDRSLASLINLIGAGLRLSDRVIAGCAKDILGALNHLQSHNVAMGNLASKNVLINSDGFVKITNFSSAVKLSPNLTDHKRGLYIEKDRRALGSLVLELAAASRAPSQMLHDFVQLCFHSEKDYKQLMESAFIRDACPRFSLTQLLGHCTMFDLQRDAV</sequence>
<dbReference type="InterPro" id="IPR008266">
    <property type="entry name" value="Tyr_kinase_AS"/>
</dbReference>
<feature type="region of interest" description="Disordered" evidence="1">
    <location>
        <begin position="395"/>
        <end position="467"/>
    </location>
</feature>
<reference evidence="4" key="1">
    <citation type="submission" date="2020-05" db="EMBL/GenBank/DDBJ databases">
        <title>Mycena genomes resolve the evolution of fungal bioluminescence.</title>
        <authorList>
            <person name="Tsai I.J."/>
        </authorList>
    </citation>
    <scope>NUCLEOTIDE SEQUENCE</scope>
    <source>
        <strain evidence="4">171206Taipei</strain>
    </source>
</reference>
<dbReference type="Gene3D" id="1.25.40.90">
    <property type="match status" value="1"/>
</dbReference>
<evidence type="ECO:0000256" key="1">
    <source>
        <dbReference type="SAM" id="MobiDB-lite"/>
    </source>
</evidence>
<dbReference type="InterPro" id="IPR051681">
    <property type="entry name" value="Ser/Thr_Kinases-Pseudokinases"/>
</dbReference>
<keyword evidence="5" id="KW-1185">Reference proteome</keyword>
<evidence type="ECO:0000259" key="2">
    <source>
        <dbReference type="PROSITE" id="PS50011"/>
    </source>
</evidence>
<dbReference type="InterPro" id="IPR002014">
    <property type="entry name" value="VHS_dom"/>
</dbReference>
<dbReference type="Proteomes" id="UP000636479">
    <property type="component" value="Unassembled WGS sequence"/>
</dbReference>